<protein>
    <submittedName>
        <fullName evidence="7">DUF2341 domain-containing protein</fullName>
    </submittedName>
</protein>
<proteinExistence type="predicted"/>
<evidence type="ECO:0000259" key="5">
    <source>
        <dbReference type="Pfam" id="PF10102"/>
    </source>
</evidence>
<gene>
    <name evidence="7" type="ORF">WOA13_02230</name>
</gene>
<comment type="caution">
    <text evidence="7">The sequence shown here is derived from an EMBL/GenBank/DDBJ whole genome shotgun (WGS) entry which is preliminary data.</text>
</comment>
<dbReference type="Pfam" id="PF18204">
    <property type="entry name" value="PGF-CTERM"/>
    <property type="match status" value="1"/>
</dbReference>
<dbReference type="EMBL" id="JBCAUS010000002">
    <property type="protein sequence ID" value="MEL4304658.1"/>
    <property type="molecule type" value="Genomic_DNA"/>
</dbReference>
<keyword evidence="1" id="KW-0732">Signal</keyword>
<keyword evidence="8" id="KW-1185">Reference proteome</keyword>
<dbReference type="InterPro" id="IPR018765">
    <property type="entry name" value="DUF2341"/>
</dbReference>
<keyword evidence="3" id="KW-0326">Glycosidase</keyword>
<dbReference type="InterPro" id="IPR051887">
    <property type="entry name" value="GH18_Domain-Containing"/>
</dbReference>
<evidence type="ECO:0000313" key="7">
    <source>
        <dbReference type="EMBL" id="MEL4304658.1"/>
    </source>
</evidence>
<evidence type="ECO:0000259" key="6">
    <source>
        <dbReference type="Pfam" id="PF18204"/>
    </source>
</evidence>
<dbReference type="RefSeq" id="WP_342126368.1">
    <property type="nucleotide sequence ID" value="NZ_JBCAUS010000002.1"/>
</dbReference>
<name>A0ABU9KUL4_9EURY</name>
<feature type="transmembrane region" description="Helical" evidence="4">
    <location>
        <begin position="638"/>
        <end position="655"/>
    </location>
</feature>
<evidence type="ECO:0000313" key="8">
    <source>
        <dbReference type="Proteomes" id="UP001396646"/>
    </source>
</evidence>
<feature type="domain" description="PGF-CTERM archaeal protein-sorting signal" evidence="6">
    <location>
        <begin position="636"/>
        <end position="658"/>
    </location>
</feature>
<sequence>MKRNIILVLLISIALLTGMMGTGLALSNTGGGEWDFSEELTIKENSGKDLTNYQVQVLLDPSNFDFSKANPDGSDIRFSINDRQLYHWIEEWDAGSESAIIWINVPFIPANGMTDVTMHYGNPAATDISNGASTFDFFDDFVESRLGIANWRSDTNAGGEIEISNGILRLVNPVKHPTDFAKITSKDAFGINSMFVVKRMKVTTGSEPIGPVLEQGLLDPQDETENRIILRTELANESKVSWTLTRDDDRFKSWDLTNLGIAEGTWYTSGIAWYQDGDFKNVSWFKNGVRDTRMDYSYYIENEDETIIDHIPDNELKLYLYSSTASTINNMGYMAVDYAIVRKYTPQEPTVFMPGEIVTQEPESLPESDVQVPQPILKDINMPASEAGKQAIFIFEPYSDDRSISVINDLKDSGINTVFLRTDIDNIWSSERFIKSAHENDITVHAMILDEKKDFVDGSGESSIEAVEAVLDYNTKSLAGFDGIYISLKTCDPAELEQVCLENALLLEAIHERTAGNVLLVAGIPAAYDRSAIENITSNVDLFVLMAHDMDEVDLTAEEIEDSVASKMGEIRGAEEYALITVVVSEESDDAKVNELLNSLYAYYSEDPAFLGVSLLMQEDLQEVIEASAPPEDKGTPGFEAIFAIIGLLSIAYILRKR</sequence>
<keyword evidence="4" id="KW-0812">Transmembrane</keyword>
<feature type="domain" description="DUF2341" evidence="5">
    <location>
        <begin position="72"/>
        <end position="152"/>
    </location>
</feature>
<keyword evidence="4" id="KW-1133">Transmembrane helix</keyword>
<dbReference type="InterPro" id="IPR026371">
    <property type="entry name" value="PGF_CTERM"/>
</dbReference>
<keyword evidence="4" id="KW-0472">Membrane</keyword>
<dbReference type="Proteomes" id="UP001396646">
    <property type="component" value="Unassembled WGS sequence"/>
</dbReference>
<evidence type="ECO:0000256" key="4">
    <source>
        <dbReference type="SAM" id="Phobius"/>
    </source>
</evidence>
<evidence type="ECO:0000256" key="3">
    <source>
        <dbReference type="ARBA" id="ARBA00023295"/>
    </source>
</evidence>
<dbReference type="Pfam" id="PF10102">
    <property type="entry name" value="DUF2341"/>
    <property type="match status" value="1"/>
</dbReference>
<evidence type="ECO:0000256" key="2">
    <source>
        <dbReference type="ARBA" id="ARBA00022801"/>
    </source>
</evidence>
<organism evidence="7 8">
    <name type="scientific">Methanococcoides cohabitans</name>
    <dbReference type="NCBI Taxonomy" id="3136559"/>
    <lineage>
        <taxon>Archaea</taxon>
        <taxon>Methanobacteriati</taxon>
        <taxon>Methanobacteriota</taxon>
        <taxon>Stenosarchaea group</taxon>
        <taxon>Methanomicrobia</taxon>
        <taxon>Methanosarcinales</taxon>
        <taxon>Methanosarcinaceae</taxon>
        <taxon>Methanococcoides</taxon>
    </lineage>
</organism>
<dbReference type="PANTHER" id="PTHR46290">
    <property type="entry name" value="DI-N-ACETYLCHITOBIASE"/>
    <property type="match status" value="1"/>
</dbReference>
<evidence type="ECO:0000256" key="1">
    <source>
        <dbReference type="ARBA" id="ARBA00022729"/>
    </source>
</evidence>
<reference evidence="7 8" key="1">
    <citation type="submission" date="2024-04" db="EMBL/GenBank/DDBJ databases">
        <title>Methanococcoides sp. LMO-2.</title>
        <authorList>
            <person name="Liang L."/>
        </authorList>
    </citation>
    <scope>NUCLEOTIDE SEQUENCE [LARGE SCALE GENOMIC DNA]</scope>
    <source>
        <strain evidence="7 8">LMO-2</strain>
    </source>
</reference>
<keyword evidence="2" id="KW-0378">Hydrolase</keyword>
<accession>A0ABU9KUL4</accession>
<dbReference type="PANTHER" id="PTHR46290:SF1">
    <property type="entry name" value="DI-N-ACETYLCHITOBIASE"/>
    <property type="match status" value="1"/>
</dbReference>